<feature type="region of interest" description="Disordered" evidence="2">
    <location>
        <begin position="398"/>
        <end position="429"/>
    </location>
</feature>
<feature type="domain" description="EF-hand" evidence="3">
    <location>
        <begin position="703"/>
        <end position="738"/>
    </location>
</feature>
<evidence type="ECO:0000313" key="5">
    <source>
        <dbReference type="Proteomes" id="UP000050525"/>
    </source>
</evidence>
<accession>A0A151PEN7</accession>
<comment type="caution">
    <text evidence="4">The sequence shown here is derived from an EMBL/GenBank/DDBJ whole genome shotgun (WGS) entry which is preliminary data.</text>
</comment>
<proteinExistence type="predicted"/>
<evidence type="ECO:0000256" key="1">
    <source>
        <dbReference type="SAM" id="Coils"/>
    </source>
</evidence>
<feature type="compositionally biased region" description="Basic and acidic residues" evidence="2">
    <location>
        <begin position="23"/>
        <end position="44"/>
    </location>
</feature>
<sequence>MAQSQKEQAKAKVATLESQTQSGKKEGSKELRRLMAAEAEKAHGVEQLVAEEAKKSRQREEKLREMQKQMAVWEKKSPEPDMGEQKEKNLQLEVSKNLIDALQEEIRSQATQIESLEESLEIWQDRCDQAEHMVEELRKKLSEDHIQVKEARGVIIKEMERMKQYMASQEALQKQSLKTELRDKTKECAELRAQRQKVEREKDHLEKEVQSLRTRVEESTVMERIVQADFEQQLTQVAQAQRERLTAVSLQLEKCTSRISIEHQEQLQELEALRKVLLEMEKWVEMAQTIHLKVQEDQELHKNTGRGSSKEKMGIEKLEKGTMTEGSPETDVARMGEESIPIVIKYLKQEWSCWASQYTEELNGLRKKVEKLDSKHDAGVLIVPKEGQRMKVDKGDTIAVQGGEPDNGDSKNGDLSYPRHTQKGGQLRQKDQSLEMAKALMGNKADWASATLSPLDALSKGKVQGPKSERRGQNPRELKGGGDGHLKLHLKEEISSPAQQQRPDRVQRADPVKEAEGPSSPKGTSYLLECFHKLNMSTAIELQEMKGKITWLQNYMLNFTGQLLSVEERNDALMHPLNSQDPFESKMNAMEKQFNNATEALSNLQNRLEEGLDTVFLQISQLKDEFFFIESFLNHTDMKRSKSYMSASKLSKETEDTPATIPPNPQADALLKNPTAQILLDHKTEAMGPETMQKPKINISFIKKLTDLQVFFYGADKNANGYLTFSEMEKVLGEDTPQREELQEFDNDKNSMYSYLELKKALELTE</sequence>
<evidence type="ECO:0000313" key="4">
    <source>
        <dbReference type="EMBL" id="KYO47449.1"/>
    </source>
</evidence>
<keyword evidence="5" id="KW-1185">Reference proteome</keyword>
<dbReference type="PROSITE" id="PS00018">
    <property type="entry name" value="EF_HAND_1"/>
    <property type="match status" value="1"/>
</dbReference>
<feature type="coiled-coil region" evidence="1">
    <location>
        <begin position="587"/>
        <end position="614"/>
    </location>
</feature>
<feature type="compositionally biased region" description="Basic and acidic residues" evidence="2">
    <location>
        <begin position="502"/>
        <end position="516"/>
    </location>
</feature>
<reference evidence="4 5" key="1">
    <citation type="journal article" date="2012" name="Genome Biol.">
        <title>Sequencing three crocodilian genomes to illuminate the evolution of archosaurs and amniotes.</title>
        <authorList>
            <person name="St John J.A."/>
            <person name="Braun E.L."/>
            <person name="Isberg S.R."/>
            <person name="Miles L.G."/>
            <person name="Chong A.Y."/>
            <person name="Gongora J."/>
            <person name="Dalzell P."/>
            <person name="Moran C."/>
            <person name="Bed'hom B."/>
            <person name="Abzhanov A."/>
            <person name="Burgess S.C."/>
            <person name="Cooksey A.M."/>
            <person name="Castoe T.A."/>
            <person name="Crawford N.G."/>
            <person name="Densmore L.D."/>
            <person name="Drew J.C."/>
            <person name="Edwards S.V."/>
            <person name="Faircloth B.C."/>
            <person name="Fujita M.K."/>
            <person name="Greenwold M.J."/>
            <person name="Hoffmann F.G."/>
            <person name="Howard J.M."/>
            <person name="Iguchi T."/>
            <person name="Janes D.E."/>
            <person name="Khan S.Y."/>
            <person name="Kohno S."/>
            <person name="de Koning A.J."/>
            <person name="Lance S.L."/>
            <person name="McCarthy F.M."/>
            <person name="McCormack J.E."/>
            <person name="Merchant M.E."/>
            <person name="Peterson D.G."/>
            <person name="Pollock D.D."/>
            <person name="Pourmand N."/>
            <person name="Raney B.J."/>
            <person name="Roessler K.A."/>
            <person name="Sanford J.R."/>
            <person name="Sawyer R.H."/>
            <person name="Schmidt C.J."/>
            <person name="Triplett E.W."/>
            <person name="Tuberville T.D."/>
            <person name="Venegas-Anaya M."/>
            <person name="Howard J.T."/>
            <person name="Jarvis E.D."/>
            <person name="Guillette L.J.Jr."/>
            <person name="Glenn T.C."/>
            <person name="Green R.E."/>
            <person name="Ray D.A."/>
        </authorList>
    </citation>
    <scope>NUCLEOTIDE SEQUENCE [LARGE SCALE GENOMIC DNA]</scope>
    <source>
        <strain evidence="4">KSC_2009_1</strain>
    </source>
</reference>
<keyword evidence="1" id="KW-0175">Coiled coil</keyword>
<dbReference type="EMBL" id="AKHW03000422">
    <property type="protein sequence ID" value="KYO47449.1"/>
    <property type="molecule type" value="Genomic_DNA"/>
</dbReference>
<evidence type="ECO:0000256" key="2">
    <source>
        <dbReference type="SAM" id="MobiDB-lite"/>
    </source>
</evidence>
<dbReference type="PROSITE" id="PS50222">
    <property type="entry name" value="EF_HAND_2"/>
    <property type="match status" value="1"/>
</dbReference>
<dbReference type="InterPro" id="IPR018247">
    <property type="entry name" value="EF_Hand_1_Ca_BS"/>
</dbReference>
<dbReference type="GO" id="GO:0005509">
    <property type="term" value="F:calcium ion binding"/>
    <property type="evidence" value="ECO:0007669"/>
    <property type="project" value="InterPro"/>
</dbReference>
<feature type="compositionally biased region" description="Basic and acidic residues" evidence="2">
    <location>
        <begin position="51"/>
        <end position="88"/>
    </location>
</feature>
<feature type="compositionally biased region" description="Basic and acidic residues" evidence="2">
    <location>
        <begin position="467"/>
        <end position="494"/>
    </location>
</feature>
<dbReference type="Gene3D" id="1.10.238.10">
    <property type="entry name" value="EF-hand"/>
    <property type="match status" value="1"/>
</dbReference>
<protein>
    <recommendedName>
        <fullName evidence="3">EF-hand domain-containing protein</fullName>
    </recommendedName>
</protein>
<feature type="region of interest" description="Disordered" evidence="2">
    <location>
        <begin position="1"/>
        <end position="88"/>
    </location>
</feature>
<organism evidence="4 5">
    <name type="scientific">Alligator mississippiensis</name>
    <name type="common">American alligator</name>
    <dbReference type="NCBI Taxonomy" id="8496"/>
    <lineage>
        <taxon>Eukaryota</taxon>
        <taxon>Metazoa</taxon>
        <taxon>Chordata</taxon>
        <taxon>Craniata</taxon>
        <taxon>Vertebrata</taxon>
        <taxon>Euteleostomi</taxon>
        <taxon>Archelosauria</taxon>
        <taxon>Archosauria</taxon>
        <taxon>Crocodylia</taxon>
        <taxon>Alligatoridae</taxon>
        <taxon>Alligatorinae</taxon>
        <taxon>Alligator</taxon>
    </lineage>
</organism>
<dbReference type="Proteomes" id="UP000050525">
    <property type="component" value="Unassembled WGS sequence"/>
</dbReference>
<name>A0A151PEN7_ALLMI</name>
<dbReference type="InterPro" id="IPR002048">
    <property type="entry name" value="EF_hand_dom"/>
</dbReference>
<dbReference type="AlphaFoldDB" id="A0A151PEN7"/>
<gene>
    <name evidence="4" type="ORF">Y1Q_0001243</name>
</gene>
<feature type="region of interest" description="Disordered" evidence="2">
    <location>
        <begin position="457"/>
        <end position="524"/>
    </location>
</feature>
<evidence type="ECO:0000259" key="3">
    <source>
        <dbReference type="PROSITE" id="PS50222"/>
    </source>
</evidence>
<feature type="coiled-coil region" evidence="1">
    <location>
        <begin position="174"/>
        <end position="222"/>
    </location>
</feature>